<evidence type="ECO:0000256" key="4">
    <source>
        <dbReference type="ARBA" id="ARBA00023125"/>
    </source>
</evidence>
<evidence type="ECO:0000256" key="3">
    <source>
        <dbReference type="ARBA" id="ARBA00023082"/>
    </source>
</evidence>
<dbReference type="InterPro" id="IPR007627">
    <property type="entry name" value="RNA_pol_sigma70_r2"/>
</dbReference>
<dbReference type="CDD" id="cd06171">
    <property type="entry name" value="Sigma70_r4"/>
    <property type="match status" value="1"/>
</dbReference>
<dbReference type="InterPro" id="IPR014284">
    <property type="entry name" value="RNA_pol_sigma-70_dom"/>
</dbReference>
<dbReference type="Pfam" id="PF04542">
    <property type="entry name" value="Sigma70_r2"/>
    <property type="match status" value="1"/>
</dbReference>
<dbReference type="InterPro" id="IPR013324">
    <property type="entry name" value="RNA_pol_sigma_r3/r4-like"/>
</dbReference>
<dbReference type="SUPFAM" id="SSF88946">
    <property type="entry name" value="Sigma2 domain of RNA polymerase sigma factors"/>
    <property type="match status" value="1"/>
</dbReference>
<dbReference type="Pfam" id="PF04545">
    <property type="entry name" value="Sigma70_r4"/>
    <property type="match status" value="1"/>
</dbReference>
<feature type="domain" description="RNA polymerase sigma-70 region 4" evidence="7">
    <location>
        <begin position="132"/>
        <end position="181"/>
    </location>
</feature>
<gene>
    <name evidence="8" type="ORF">OCV77_15000</name>
</gene>
<proteinExistence type="inferred from homology"/>
<feature type="domain" description="RNA polymerase sigma-70 region 2" evidence="6">
    <location>
        <begin position="29"/>
        <end position="94"/>
    </location>
</feature>
<keyword evidence="5" id="KW-0804">Transcription</keyword>
<keyword evidence="3" id="KW-0731">Sigma factor</keyword>
<keyword evidence="9" id="KW-1185">Reference proteome</keyword>
<dbReference type="SUPFAM" id="SSF88659">
    <property type="entry name" value="Sigma3 and sigma4 domains of RNA polymerase sigma factors"/>
    <property type="match status" value="1"/>
</dbReference>
<dbReference type="Gene3D" id="1.10.10.10">
    <property type="entry name" value="Winged helix-like DNA-binding domain superfamily/Winged helix DNA-binding domain"/>
    <property type="match status" value="1"/>
</dbReference>
<evidence type="ECO:0000313" key="9">
    <source>
        <dbReference type="Proteomes" id="UP001652432"/>
    </source>
</evidence>
<sequence>MANYNHRQIAMLVSLFVEENDSNAFAQLYGLTYNKIYNYACYYLKDTYLAQDALQEIYIQVMKKLPDLKEPELFISWLNTIAFHVCYDIAIRKSKVEFSSSELFELLNFADSQNTPEEFCTKNAVRSLLKQAIDSLSLMEQQIIVLRYFNDLTMEEISKACSVSLSSIKRHHHTALKQMKKYLEERE</sequence>
<evidence type="ECO:0000313" key="8">
    <source>
        <dbReference type="EMBL" id="MCU6745782.1"/>
    </source>
</evidence>
<dbReference type="PANTHER" id="PTHR43133">
    <property type="entry name" value="RNA POLYMERASE ECF-TYPE SIGMA FACTO"/>
    <property type="match status" value="1"/>
</dbReference>
<evidence type="ECO:0000259" key="6">
    <source>
        <dbReference type="Pfam" id="PF04542"/>
    </source>
</evidence>
<evidence type="ECO:0000256" key="1">
    <source>
        <dbReference type="ARBA" id="ARBA00010641"/>
    </source>
</evidence>
<accession>A0ABT2T7A5</accession>
<keyword evidence="2" id="KW-0805">Transcription regulation</keyword>
<reference evidence="8 9" key="1">
    <citation type="journal article" date="2021" name="ISME Commun">
        <title>Automated analysis of genomic sequences facilitates high-throughput and comprehensive description of bacteria.</title>
        <authorList>
            <person name="Hitch T.C.A."/>
        </authorList>
    </citation>
    <scope>NUCLEOTIDE SEQUENCE [LARGE SCALE GENOMIC DNA]</scope>
    <source>
        <strain evidence="8 9">Sanger_18</strain>
    </source>
</reference>
<dbReference type="Proteomes" id="UP001652432">
    <property type="component" value="Unassembled WGS sequence"/>
</dbReference>
<protein>
    <submittedName>
        <fullName evidence="8">RNA polymerase sigma factor</fullName>
    </submittedName>
</protein>
<dbReference type="RefSeq" id="WP_262575821.1">
    <property type="nucleotide sequence ID" value="NZ_JAOQKJ010000017.1"/>
</dbReference>
<comment type="caution">
    <text evidence="8">The sequence shown here is derived from an EMBL/GenBank/DDBJ whole genome shotgun (WGS) entry which is preliminary data.</text>
</comment>
<dbReference type="InterPro" id="IPR036388">
    <property type="entry name" value="WH-like_DNA-bd_sf"/>
</dbReference>
<dbReference type="NCBIfam" id="TIGR02937">
    <property type="entry name" value="sigma70-ECF"/>
    <property type="match status" value="1"/>
</dbReference>
<dbReference type="Gene3D" id="1.10.1740.10">
    <property type="match status" value="1"/>
</dbReference>
<evidence type="ECO:0000259" key="7">
    <source>
        <dbReference type="Pfam" id="PF04545"/>
    </source>
</evidence>
<keyword evidence="4" id="KW-0238">DNA-binding</keyword>
<comment type="similarity">
    <text evidence="1">Belongs to the sigma-70 factor family. ECF subfamily.</text>
</comment>
<organism evidence="8 9">
    <name type="scientific">Suilimivivens aceti</name>
    <dbReference type="NCBI Taxonomy" id="2981774"/>
    <lineage>
        <taxon>Bacteria</taxon>
        <taxon>Bacillati</taxon>
        <taxon>Bacillota</taxon>
        <taxon>Clostridia</taxon>
        <taxon>Lachnospirales</taxon>
        <taxon>Lachnospiraceae</taxon>
        <taxon>Suilimivivens</taxon>
    </lineage>
</organism>
<dbReference type="InterPro" id="IPR039425">
    <property type="entry name" value="RNA_pol_sigma-70-like"/>
</dbReference>
<dbReference type="InterPro" id="IPR013325">
    <property type="entry name" value="RNA_pol_sigma_r2"/>
</dbReference>
<dbReference type="PANTHER" id="PTHR43133:SF51">
    <property type="entry name" value="RNA POLYMERASE SIGMA FACTOR"/>
    <property type="match status" value="1"/>
</dbReference>
<evidence type="ECO:0000256" key="5">
    <source>
        <dbReference type="ARBA" id="ARBA00023163"/>
    </source>
</evidence>
<evidence type="ECO:0000256" key="2">
    <source>
        <dbReference type="ARBA" id="ARBA00023015"/>
    </source>
</evidence>
<name>A0ABT2T7A5_9FIRM</name>
<dbReference type="EMBL" id="JAOQKJ010000017">
    <property type="protein sequence ID" value="MCU6745782.1"/>
    <property type="molecule type" value="Genomic_DNA"/>
</dbReference>
<dbReference type="InterPro" id="IPR007630">
    <property type="entry name" value="RNA_pol_sigma70_r4"/>
</dbReference>